<reference evidence="2 3" key="1">
    <citation type="submission" date="2015-11" db="EMBL/GenBank/DDBJ databases">
        <title>Butyribacter intestini gen. nov., sp. nov., a butyric acid-producing bacterium of the family Lachnospiraceae isolated from the human faeces.</title>
        <authorList>
            <person name="Zou Y."/>
            <person name="Xue W."/>
            <person name="Luo G."/>
            <person name="Lv M."/>
        </authorList>
    </citation>
    <scope>NUCLEOTIDE SEQUENCE [LARGE SCALE GENOMIC DNA]</scope>
    <source>
        <strain evidence="2 3">ACET-33324</strain>
    </source>
</reference>
<keyword evidence="1" id="KW-0472">Membrane</keyword>
<comment type="caution">
    <text evidence="2">The sequence shown here is derived from an EMBL/GenBank/DDBJ whole genome shotgun (WGS) entry which is preliminary data.</text>
</comment>
<evidence type="ECO:0000313" key="2">
    <source>
        <dbReference type="EMBL" id="KSV60529.1"/>
    </source>
</evidence>
<keyword evidence="1" id="KW-0812">Transmembrane</keyword>
<gene>
    <name evidence="2" type="ORF">ASU35_04970</name>
</gene>
<dbReference type="AlphaFoldDB" id="A0A0V8QJ00"/>
<organism evidence="2 3">
    <name type="scientific">Acetivibrio ethanolgignens</name>
    <dbReference type="NCBI Taxonomy" id="290052"/>
    <lineage>
        <taxon>Bacteria</taxon>
        <taxon>Bacillati</taxon>
        <taxon>Bacillota</taxon>
        <taxon>Clostridia</taxon>
        <taxon>Eubacteriales</taxon>
        <taxon>Oscillospiraceae</taxon>
        <taxon>Acetivibrio</taxon>
    </lineage>
</organism>
<keyword evidence="1" id="KW-1133">Transmembrane helix</keyword>
<dbReference type="STRING" id="290052.ASU35_04970"/>
<evidence type="ECO:0000256" key="1">
    <source>
        <dbReference type="SAM" id="Phobius"/>
    </source>
</evidence>
<evidence type="ECO:0000313" key="3">
    <source>
        <dbReference type="Proteomes" id="UP000054874"/>
    </source>
</evidence>
<sequence length="113" mass="12008">MIFAGALFEQEGVRMSEYNHENRCHECDATGGHHYPGCTYEGTEGNYRYSSGSGNGMSTFGAILCVIGGFVGVAFLLMILNIEVDDVPAFVLVILIIVITSVIGGVVSAIKGK</sequence>
<dbReference type="Proteomes" id="UP000054874">
    <property type="component" value="Unassembled WGS sequence"/>
</dbReference>
<accession>A0A0V8QJ00</accession>
<dbReference type="EMBL" id="LNAM01000002">
    <property type="protein sequence ID" value="KSV60529.1"/>
    <property type="molecule type" value="Genomic_DNA"/>
</dbReference>
<keyword evidence="3" id="KW-1185">Reference proteome</keyword>
<proteinExistence type="predicted"/>
<dbReference type="RefSeq" id="WP_058351245.1">
    <property type="nucleotide sequence ID" value="NZ_CABMMD010000002.1"/>
</dbReference>
<feature type="transmembrane region" description="Helical" evidence="1">
    <location>
        <begin position="60"/>
        <end position="82"/>
    </location>
</feature>
<protein>
    <submittedName>
        <fullName evidence="2">Uncharacterized protein</fullName>
    </submittedName>
</protein>
<feature type="transmembrane region" description="Helical" evidence="1">
    <location>
        <begin position="88"/>
        <end position="110"/>
    </location>
</feature>
<name>A0A0V8QJ00_9FIRM</name>